<dbReference type="Proteomes" id="UP000727490">
    <property type="component" value="Unassembled WGS sequence"/>
</dbReference>
<dbReference type="GO" id="GO:0019867">
    <property type="term" value="C:outer membrane"/>
    <property type="evidence" value="ECO:0007669"/>
    <property type="project" value="InterPro"/>
</dbReference>
<keyword evidence="3" id="KW-1185">Reference proteome</keyword>
<dbReference type="Pfam" id="PF14292">
    <property type="entry name" value="SusE"/>
    <property type="match status" value="1"/>
</dbReference>
<dbReference type="InterPro" id="IPR025970">
    <property type="entry name" value="SusE"/>
</dbReference>
<dbReference type="AlphaFoldDB" id="A0A951IWR9"/>
<dbReference type="GO" id="GO:2001070">
    <property type="term" value="F:starch binding"/>
    <property type="evidence" value="ECO:0007669"/>
    <property type="project" value="InterPro"/>
</dbReference>
<comment type="caution">
    <text evidence="2">The sequence shown here is derived from an EMBL/GenBank/DDBJ whole genome shotgun (WGS) entry which is preliminary data.</text>
</comment>
<evidence type="ECO:0000313" key="2">
    <source>
        <dbReference type="EMBL" id="MBW3467043.1"/>
    </source>
</evidence>
<evidence type="ECO:0000313" key="3">
    <source>
        <dbReference type="Proteomes" id="UP000727490"/>
    </source>
</evidence>
<protein>
    <recommendedName>
        <fullName evidence="1">SusE outer membrane protein domain-containing protein</fullName>
    </recommendedName>
</protein>
<dbReference type="PROSITE" id="PS51257">
    <property type="entry name" value="PROKAR_LIPOPROTEIN"/>
    <property type="match status" value="1"/>
</dbReference>
<evidence type="ECO:0000259" key="1">
    <source>
        <dbReference type="Pfam" id="PF14292"/>
    </source>
</evidence>
<dbReference type="EMBL" id="RPHB01000002">
    <property type="protein sequence ID" value="MBW3467043.1"/>
    <property type="molecule type" value="Genomic_DNA"/>
</dbReference>
<organism evidence="2 3">
    <name type="scientific">Arthrospiribacter ruber</name>
    <dbReference type="NCBI Taxonomy" id="2487934"/>
    <lineage>
        <taxon>Bacteria</taxon>
        <taxon>Pseudomonadati</taxon>
        <taxon>Bacteroidota</taxon>
        <taxon>Cytophagia</taxon>
        <taxon>Cytophagales</taxon>
        <taxon>Cyclobacteriaceae</taxon>
        <taxon>Arthrospiribacter</taxon>
    </lineage>
</organism>
<reference evidence="2 3" key="1">
    <citation type="journal article" date="2020" name="Syst. Appl. Microbiol.">
        <title>Arthrospiribacter ruber gen. nov., sp. nov., a novel bacterium isolated from Arthrospira cultures.</title>
        <authorList>
            <person name="Waleron M."/>
            <person name="Misztak A."/>
            <person name="Waleron M.M."/>
            <person name="Furmaniak M."/>
            <person name="Mrozik A."/>
            <person name="Waleron K."/>
        </authorList>
    </citation>
    <scope>NUCLEOTIDE SEQUENCE [LARGE SCALE GENOMIC DNA]</scope>
    <source>
        <strain evidence="2 3">DPMB0001</strain>
    </source>
</reference>
<name>A0A951IWR9_9BACT</name>
<sequence length="361" mass="41027">MKYSNLGRILKLFLYLPFTVFISCQEDAELTYLRSVNFDQAPEIDNHLIVLTEDNFDSEELSVSWGEVDFHLDAPVTFSIQFTVISDTTFWEQAHTVEVGNNRYQKSFTGLEINEIASYLGLEPNEQHNMALRVSAFVNRPVFSYAVPFLLTPFEAILSYPSLWVPGEYQGWDPSTAPQLVSKNSDGIYEGYFYLPDGGSMEFKLTAQPDWEPMAYGDGGDGVLIEANFPGANFSVSEGGYYLFLVDLNEMVYQLKKTEWGIIGGATLGGWENDTEMSFDPVSQTWNLDTFLTTDGSFKFRANRNWELDFGIDENGQLAYANHPWLPYNDQPQISVTQSGNHRIILNLSDPENYHFELIQL</sequence>
<dbReference type="CDD" id="cd12967">
    <property type="entry name" value="CBM_SusE-F_like_u1"/>
    <property type="match status" value="1"/>
</dbReference>
<dbReference type="RefSeq" id="WP_219287252.1">
    <property type="nucleotide sequence ID" value="NZ_RPHB01000002.1"/>
</dbReference>
<feature type="domain" description="SusE outer membrane protein" evidence="1">
    <location>
        <begin position="48"/>
        <end position="134"/>
    </location>
</feature>
<gene>
    <name evidence="2" type="ORF">EGN73_04360</name>
</gene>
<accession>A0A951IWR9</accession>
<proteinExistence type="predicted"/>